<evidence type="ECO:0000313" key="3">
    <source>
        <dbReference type="EMBL" id="NSX54562.1"/>
    </source>
</evidence>
<dbReference type="Pfam" id="PF00583">
    <property type="entry name" value="Acetyltransf_1"/>
    <property type="match status" value="1"/>
</dbReference>
<reference evidence="3 4" key="1">
    <citation type="submission" date="2020-06" db="EMBL/GenBank/DDBJ databases">
        <title>Sulfitobacter algicola sp. nov., isolated from green algae.</title>
        <authorList>
            <person name="Wang C."/>
        </authorList>
    </citation>
    <scope>NUCLEOTIDE SEQUENCE [LARGE SCALE GENOMIC DNA]</scope>
    <source>
        <strain evidence="3 4">1151</strain>
    </source>
</reference>
<evidence type="ECO:0000313" key="4">
    <source>
        <dbReference type="Proteomes" id="UP000777935"/>
    </source>
</evidence>
<feature type="transmembrane region" description="Helical" evidence="1">
    <location>
        <begin position="204"/>
        <end position="223"/>
    </location>
</feature>
<keyword evidence="1" id="KW-1133">Transmembrane helix</keyword>
<protein>
    <submittedName>
        <fullName evidence="3">GNAT family N-acetyltransferase</fullName>
    </submittedName>
</protein>
<evidence type="ECO:0000259" key="2">
    <source>
        <dbReference type="PROSITE" id="PS51186"/>
    </source>
</evidence>
<keyword evidence="1" id="KW-0472">Membrane</keyword>
<organism evidence="3 4">
    <name type="scientific">Parasulfitobacter algicola</name>
    <dbReference type="NCBI Taxonomy" id="2614809"/>
    <lineage>
        <taxon>Bacteria</taxon>
        <taxon>Pseudomonadati</taxon>
        <taxon>Pseudomonadota</taxon>
        <taxon>Alphaproteobacteria</taxon>
        <taxon>Rhodobacterales</taxon>
        <taxon>Roseobacteraceae</taxon>
        <taxon>Parasulfitobacter</taxon>
    </lineage>
</organism>
<comment type="caution">
    <text evidence="3">The sequence shown here is derived from an EMBL/GenBank/DDBJ whole genome shotgun (WGS) entry which is preliminary data.</text>
</comment>
<dbReference type="SUPFAM" id="SSF55729">
    <property type="entry name" value="Acyl-CoA N-acyltransferases (Nat)"/>
    <property type="match status" value="1"/>
</dbReference>
<dbReference type="InterPro" id="IPR016181">
    <property type="entry name" value="Acyl_CoA_acyltransferase"/>
</dbReference>
<feature type="domain" description="N-acetyltransferase" evidence="2">
    <location>
        <begin position="30"/>
        <end position="194"/>
    </location>
</feature>
<dbReference type="RefSeq" id="WP_174136715.1">
    <property type="nucleotide sequence ID" value="NZ_JABUFE010000003.1"/>
</dbReference>
<sequence length="319" mass="36721">MKLLHYFRNLKAPVAAEIPTIDAIIDDHKVQLRQAKAADAPIATAMFQRAFVEERAVRLSDDISPDLAANVEQAQDYSNSTVILVDDQIVGFSYFMIAGNDMRRAREMLIKYIYIVPEHRSIHLIKLAMDQLEGVARNTGCARLYWGFDTGKDLKRKRSLARFLGFKHIDDTLFLSLKDQQQSNDAQSDLQSLSRRTYTAYRRVYDGLFFEFLILSILSFFVFRSKAKSGMKFFETRQNGYLFAFLSKNFEENLIFCHVNHCYRPTKDNVDDLIQWGLGNNCKYILVDTQPVAPLDTESKNDLIESGFEVLGANFYKII</sequence>
<keyword evidence="4" id="KW-1185">Reference proteome</keyword>
<dbReference type="Proteomes" id="UP000777935">
    <property type="component" value="Unassembled WGS sequence"/>
</dbReference>
<gene>
    <name evidence="3" type="ORF">HRQ87_07065</name>
</gene>
<dbReference type="Gene3D" id="3.40.630.30">
    <property type="match status" value="1"/>
</dbReference>
<dbReference type="EMBL" id="JABUFE010000003">
    <property type="protein sequence ID" value="NSX54562.1"/>
    <property type="molecule type" value="Genomic_DNA"/>
</dbReference>
<keyword evidence="1" id="KW-0812">Transmembrane</keyword>
<accession>A0ABX2IUP8</accession>
<evidence type="ECO:0000256" key="1">
    <source>
        <dbReference type="SAM" id="Phobius"/>
    </source>
</evidence>
<dbReference type="InterPro" id="IPR000182">
    <property type="entry name" value="GNAT_dom"/>
</dbReference>
<name>A0ABX2IUP8_9RHOB</name>
<dbReference type="PROSITE" id="PS51186">
    <property type="entry name" value="GNAT"/>
    <property type="match status" value="1"/>
</dbReference>
<proteinExistence type="predicted"/>